<feature type="compositionally biased region" description="Polar residues" evidence="4">
    <location>
        <begin position="73"/>
        <end position="102"/>
    </location>
</feature>
<protein>
    <recommendedName>
        <fullName evidence="5">IPT/TIG domain-containing protein</fullName>
    </recommendedName>
</protein>
<evidence type="ECO:0000256" key="2">
    <source>
        <dbReference type="ARBA" id="ARBA00023043"/>
    </source>
</evidence>
<dbReference type="Gene3D" id="1.25.40.20">
    <property type="entry name" value="Ankyrin repeat-containing domain"/>
    <property type="match status" value="2"/>
</dbReference>
<feature type="repeat" description="ANK" evidence="3">
    <location>
        <begin position="767"/>
        <end position="799"/>
    </location>
</feature>
<evidence type="ECO:0000259" key="5">
    <source>
        <dbReference type="Pfam" id="PF01833"/>
    </source>
</evidence>
<evidence type="ECO:0000313" key="7">
    <source>
        <dbReference type="Proteomes" id="UP000726737"/>
    </source>
</evidence>
<feature type="region of interest" description="Disordered" evidence="4">
    <location>
        <begin position="67"/>
        <end position="112"/>
    </location>
</feature>
<organism evidence="6 7">
    <name type="scientific">Mortierella polycephala</name>
    <dbReference type="NCBI Taxonomy" id="41804"/>
    <lineage>
        <taxon>Eukaryota</taxon>
        <taxon>Fungi</taxon>
        <taxon>Fungi incertae sedis</taxon>
        <taxon>Mucoromycota</taxon>
        <taxon>Mortierellomycotina</taxon>
        <taxon>Mortierellomycetes</taxon>
        <taxon>Mortierellales</taxon>
        <taxon>Mortierellaceae</taxon>
        <taxon>Mortierella</taxon>
    </lineage>
</organism>
<evidence type="ECO:0000313" key="6">
    <source>
        <dbReference type="EMBL" id="KAG0265668.1"/>
    </source>
</evidence>
<evidence type="ECO:0000256" key="4">
    <source>
        <dbReference type="SAM" id="MobiDB-lite"/>
    </source>
</evidence>
<dbReference type="SMART" id="SM00248">
    <property type="entry name" value="ANK"/>
    <property type="match status" value="5"/>
</dbReference>
<feature type="compositionally biased region" description="Polar residues" evidence="4">
    <location>
        <begin position="1256"/>
        <end position="1269"/>
    </location>
</feature>
<sequence length="1281" mass="141792">MNPYLSVSATMAPQPHHFGPTSPTGAQQATSPPQQQSVPSQLSFLQRQQLIQQQQQQEQIRLEQFQQEHHRQQLASSMINARSQQQNPSIDNVMFNNNSDNMQQQQQQQQSYNNYPAKQNWDILTGPNTIDNPLALQIGPDGTLMAPRWDAYDLSNLPPVQIAPRAKNINVLPRPVDYNAQQHSLMLQRPTYVQPQSQGQQQQDLSLGNQQTAQTSHQQQRSQQDLLSANSQYLFNTSSTVPTISASDMGIISPQHQHQPHMSSSPVTAPFLQTSCSPEMPIKASPVEHQLTWASWEDASSQQGDNYATPAHTHTSFEEGGARDDVEFAGTKHLKVFTSSKKDDDGEFRKGQQFYLNIHLNQEDRERYRFLRIPTENIVLPCRADATGRISLNGSGKRSAESMSMPTSAQEEDVLSLKLTTYLEPEHRVVVPCGRCKDKTPEILRFHPGVNGKPMIDENGMVTLRDGQIKLIASAWCASTSHHRGPGTKFSFQVELTSMAQYHAEPLLVYEGRSDEVEIYASHGRDKGTRLANKNLEKTSKSITPPFHDRGNTGPPSPAKTASSSPPSSPSTATSQYESGPVKKRREDPPMTPPMVDSDMPPTIKSLEPRKGPICRENHVIIIGSNFSRGMTPMFGREYGTVVDINPFYIECMTPRYPNTETVRIWIYHNETYLPTDKTYEFTDEQAQSDMEQLLRNLIQSDGEGGDAGSYLSLLERIAGLPPSTDISGQTQSNGSTMLHNSVLLGYQAGVNMLIEEGIELDIEDDSGLTALDYAIYANNVEITETLLQAGSMLSYERLKTLNLTPPTEMSTLLRILCGVELPEYSTQDPSESSRNGLVEVYDEASEGALIPDTILEEDESETISPPPLTSAASTSSQGAVSAPRSMPQRGPRPQSIATIATQSTGMMSLTPTMSTMALSATSSTQSRPTVVARSANMVAKGGFENIWQCAKKGTLSLVKRHLQKDPSLISTPWHFDGRMVLSSACASNQPHELVEYLVKQGAPVNSADTYHKRTALHTLCEEGGVPQDDWQIVTPQADQDANEQDVLETMRFLLDNGAAVDAKNHWKETPLMRLFVARDCPLMVQELYSRGADSRLKSSKDTYPHGTAICYAAYYGRIKSLKWIIENDLLLNDEASIKDAIRWASKGESSNSSSHAPMAPSMIKKKEESKAEAVRLLEGWSGENGAAKRKALAKEMTTLDGDDWWHRMSGIIVDTTHDKPTVSESDSSASKANASTKMPTEMIPLWREVQNLSEGLSQNTDATSSSGSRMKWNPLTILRK</sequence>
<feature type="domain" description="IPT/TIG" evidence="5">
    <location>
        <begin position="602"/>
        <end position="675"/>
    </location>
</feature>
<name>A0A9P6U9N9_9FUNG</name>
<dbReference type="InterPro" id="IPR051631">
    <property type="entry name" value="Ankyrin-KH/SAM_domain"/>
</dbReference>
<feature type="region of interest" description="Disordered" evidence="4">
    <location>
        <begin position="1217"/>
        <end position="1238"/>
    </location>
</feature>
<dbReference type="PANTHER" id="PTHR23206">
    <property type="entry name" value="MASK PROTEIN"/>
    <property type="match status" value="1"/>
</dbReference>
<keyword evidence="1" id="KW-0677">Repeat</keyword>
<dbReference type="PROSITE" id="PS50297">
    <property type="entry name" value="ANK_REP_REGION"/>
    <property type="match status" value="2"/>
</dbReference>
<dbReference type="Proteomes" id="UP000726737">
    <property type="component" value="Unassembled WGS sequence"/>
</dbReference>
<feature type="region of interest" description="Disordered" evidence="4">
    <location>
        <begin position="1147"/>
        <end position="1168"/>
    </location>
</feature>
<dbReference type="Gene3D" id="2.60.40.10">
    <property type="entry name" value="Immunoglobulins"/>
    <property type="match status" value="1"/>
</dbReference>
<evidence type="ECO:0000256" key="1">
    <source>
        <dbReference type="ARBA" id="ARBA00022737"/>
    </source>
</evidence>
<evidence type="ECO:0000256" key="3">
    <source>
        <dbReference type="PROSITE-ProRule" id="PRU00023"/>
    </source>
</evidence>
<gene>
    <name evidence="6" type="ORF">BG011_004267</name>
</gene>
<dbReference type="InterPro" id="IPR013783">
    <property type="entry name" value="Ig-like_fold"/>
</dbReference>
<feature type="region of interest" description="Disordered" evidence="4">
    <location>
        <begin position="1256"/>
        <end position="1281"/>
    </location>
</feature>
<keyword evidence="2 3" id="KW-0040">ANK repeat</keyword>
<feature type="region of interest" description="Disordered" evidence="4">
    <location>
        <begin position="1"/>
        <end position="41"/>
    </location>
</feature>
<comment type="caution">
    <text evidence="6">The sequence shown here is derived from an EMBL/GenBank/DDBJ whole genome shotgun (WGS) entry which is preliminary data.</text>
</comment>
<dbReference type="InterPro" id="IPR002110">
    <property type="entry name" value="Ankyrin_rpt"/>
</dbReference>
<feature type="compositionally biased region" description="Polar residues" evidence="4">
    <location>
        <begin position="1"/>
        <end position="11"/>
    </location>
</feature>
<feature type="compositionally biased region" description="Low complexity" evidence="4">
    <location>
        <begin position="559"/>
        <end position="575"/>
    </location>
</feature>
<feature type="region of interest" description="Disordered" evidence="4">
    <location>
        <begin position="299"/>
        <end position="323"/>
    </location>
</feature>
<dbReference type="EMBL" id="JAAAJA010000028">
    <property type="protein sequence ID" value="KAG0265668.1"/>
    <property type="molecule type" value="Genomic_DNA"/>
</dbReference>
<reference evidence="6" key="1">
    <citation type="journal article" date="2020" name="Fungal Divers.">
        <title>Resolving the Mortierellaceae phylogeny through synthesis of multi-gene phylogenetics and phylogenomics.</title>
        <authorList>
            <person name="Vandepol N."/>
            <person name="Liber J."/>
            <person name="Desiro A."/>
            <person name="Na H."/>
            <person name="Kennedy M."/>
            <person name="Barry K."/>
            <person name="Grigoriev I.V."/>
            <person name="Miller A.N."/>
            <person name="O'Donnell K."/>
            <person name="Stajich J.E."/>
            <person name="Bonito G."/>
        </authorList>
    </citation>
    <scope>NUCLEOTIDE SEQUENCE</scope>
    <source>
        <strain evidence="6">KOD948</strain>
    </source>
</reference>
<feature type="compositionally biased region" description="Basic and acidic residues" evidence="4">
    <location>
        <begin position="530"/>
        <end position="540"/>
    </location>
</feature>
<accession>A0A9P6U9N9</accession>
<dbReference type="PROSITE" id="PS50088">
    <property type="entry name" value="ANK_REPEAT"/>
    <property type="match status" value="3"/>
</dbReference>
<feature type="region of interest" description="Disordered" evidence="4">
    <location>
        <begin position="192"/>
        <end position="225"/>
    </location>
</feature>
<dbReference type="InterPro" id="IPR036770">
    <property type="entry name" value="Ankyrin_rpt-contain_sf"/>
</dbReference>
<keyword evidence="7" id="KW-1185">Reference proteome</keyword>
<feature type="compositionally biased region" description="Low complexity" evidence="4">
    <location>
        <begin position="194"/>
        <end position="224"/>
    </location>
</feature>
<feature type="region of interest" description="Disordered" evidence="4">
    <location>
        <begin position="530"/>
        <end position="611"/>
    </location>
</feature>
<dbReference type="CDD" id="cd00102">
    <property type="entry name" value="IPT"/>
    <property type="match status" value="1"/>
</dbReference>
<feature type="compositionally biased region" description="Low complexity" evidence="4">
    <location>
        <begin position="23"/>
        <end position="41"/>
    </location>
</feature>
<dbReference type="GO" id="GO:0005737">
    <property type="term" value="C:cytoplasm"/>
    <property type="evidence" value="ECO:0007669"/>
    <property type="project" value="TreeGrafter"/>
</dbReference>
<dbReference type="Pfam" id="PF12796">
    <property type="entry name" value="Ank_2"/>
    <property type="match status" value="1"/>
</dbReference>
<dbReference type="InterPro" id="IPR014756">
    <property type="entry name" value="Ig_E-set"/>
</dbReference>
<dbReference type="InterPro" id="IPR002909">
    <property type="entry name" value="IPT_dom"/>
</dbReference>
<dbReference type="SUPFAM" id="SSF81296">
    <property type="entry name" value="E set domains"/>
    <property type="match status" value="1"/>
</dbReference>
<dbReference type="Pfam" id="PF01833">
    <property type="entry name" value="TIG"/>
    <property type="match status" value="1"/>
</dbReference>
<dbReference type="PANTHER" id="PTHR23206:SF7">
    <property type="entry name" value="PROTEIN KINASE DOMAIN-CONTAINING PROTEIN"/>
    <property type="match status" value="1"/>
</dbReference>
<feature type="repeat" description="ANK" evidence="3">
    <location>
        <begin position="977"/>
        <end position="1010"/>
    </location>
</feature>
<feature type="region of interest" description="Disordered" evidence="4">
    <location>
        <begin position="859"/>
        <end position="894"/>
    </location>
</feature>
<feature type="repeat" description="ANK" evidence="3">
    <location>
        <begin position="734"/>
        <end position="766"/>
    </location>
</feature>
<dbReference type="SUPFAM" id="SSF48403">
    <property type="entry name" value="Ankyrin repeat"/>
    <property type="match status" value="1"/>
</dbReference>
<proteinExistence type="predicted"/>
<feature type="compositionally biased region" description="Polar residues" evidence="4">
    <location>
        <begin position="1223"/>
        <end position="1238"/>
    </location>
</feature>
<dbReference type="OrthoDB" id="341259at2759"/>